<keyword evidence="2" id="KW-0238">DNA-binding</keyword>
<feature type="domain" description="HTH marR-type" evidence="5">
    <location>
        <begin position="1"/>
        <end position="135"/>
    </location>
</feature>
<evidence type="ECO:0000313" key="6">
    <source>
        <dbReference type="EMBL" id="NMN94495.1"/>
    </source>
</evidence>
<dbReference type="RefSeq" id="WP_169585140.1">
    <property type="nucleotide sequence ID" value="NZ_VCQU01000001.1"/>
</dbReference>
<dbReference type="InterPro" id="IPR036388">
    <property type="entry name" value="WH-like_DNA-bd_sf"/>
</dbReference>
<accession>A0A848K633</accession>
<evidence type="ECO:0000256" key="1">
    <source>
        <dbReference type="ARBA" id="ARBA00023015"/>
    </source>
</evidence>
<reference evidence="6 7" key="2">
    <citation type="submission" date="2020-06" db="EMBL/GenBank/DDBJ databases">
        <title>Antribacter stalactiti gen. nov., sp. nov., a new member of the family Nacardiaceae isolated from a cave.</title>
        <authorList>
            <person name="Kim I.S."/>
        </authorList>
    </citation>
    <scope>NUCLEOTIDE SEQUENCE [LARGE SCALE GENOMIC DNA]</scope>
    <source>
        <strain evidence="6 7">YC2-7</strain>
    </source>
</reference>
<comment type="caution">
    <text evidence="6">The sequence shown here is derived from an EMBL/GenBank/DDBJ whole genome shotgun (WGS) entry which is preliminary data.</text>
</comment>
<dbReference type="InterPro" id="IPR036390">
    <property type="entry name" value="WH_DNA-bd_sf"/>
</dbReference>
<dbReference type="SUPFAM" id="SSF46785">
    <property type="entry name" value="Winged helix' DNA-binding domain"/>
    <property type="match status" value="1"/>
</dbReference>
<dbReference type="GO" id="GO:0006950">
    <property type="term" value="P:response to stress"/>
    <property type="evidence" value="ECO:0007669"/>
    <property type="project" value="TreeGrafter"/>
</dbReference>
<feature type="region of interest" description="Disordered" evidence="4">
    <location>
        <begin position="138"/>
        <end position="160"/>
    </location>
</feature>
<feature type="compositionally biased region" description="Basic and acidic residues" evidence="4">
    <location>
        <begin position="150"/>
        <end position="160"/>
    </location>
</feature>
<dbReference type="InterPro" id="IPR039422">
    <property type="entry name" value="MarR/SlyA-like"/>
</dbReference>
<dbReference type="SMART" id="SM00347">
    <property type="entry name" value="HTH_MARR"/>
    <property type="match status" value="1"/>
</dbReference>
<dbReference type="PROSITE" id="PS50995">
    <property type="entry name" value="HTH_MARR_2"/>
    <property type="match status" value="1"/>
</dbReference>
<keyword evidence="7" id="KW-1185">Reference proteome</keyword>
<dbReference type="GO" id="GO:0003677">
    <property type="term" value="F:DNA binding"/>
    <property type="evidence" value="ECO:0007669"/>
    <property type="project" value="UniProtKB-KW"/>
</dbReference>
<dbReference type="SMART" id="SM00418">
    <property type="entry name" value="HTH_ARSR"/>
    <property type="match status" value="1"/>
</dbReference>
<evidence type="ECO:0000259" key="5">
    <source>
        <dbReference type="PROSITE" id="PS50995"/>
    </source>
</evidence>
<dbReference type="PRINTS" id="PR00598">
    <property type="entry name" value="HTHMARR"/>
</dbReference>
<dbReference type="InterPro" id="IPR011991">
    <property type="entry name" value="ArsR-like_HTH"/>
</dbReference>
<dbReference type="AlphaFoldDB" id="A0A848K633"/>
<evidence type="ECO:0000256" key="2">
    <source>
        <dbReference type="ARBA" id="ARBA00023125"/>
    </source>
</evidence>
<dbReference type="Gene3D" id="1.10.10.10">
    <property type="entry name" value="Winged helix-like DNA-binding domain superfamily/Winged helix DNA-binding domain"/>
    <property type="match status" value="1"/>
</dbReference>
<evidence type="ECO:0000313" key="7">
    <source>
        <dbReference type="Proteomes" id="UP000535543"/>
    </source>
</evidence>
<gene>
    <name evidence="6" type="ORF">FGL95_05510</name>
</gene>
<evidence type="ECO:0000256" key="4">
    <source>
        <dbReference type="SAM" id="MobiDB-lite"/>
    </source>
</evidence>
<dbReference type="InterPro" id="IPR000835">
    <property type="entry name" value="HTH_MarR-typ"/>
</dbReference>
<keyword evidence="1" id="KW-0805">Transcription regulation</keyword>
<organism evidence="6 7">
    <name type="scientific">Antrihabitans stalactiti</name>
    <dbReference type="NCBI Taxonomy" id="2584121"/>
    <lineage>
        <taxon>Bacteria</taxon>
        <taxon>Bacillati</taxon>
        <taxon>Actinomycetota</taxon>
        <taxon>Actinomycetes</taxon>
        <taxon>Mycobacteriales</taxon>
        <taxon>Nocardiaceae</taxon>
        <taxon>Antrihabitans</taxon>
    </lineage>
</organism>
<dbReference type="InterPro" id="IPR023187">
    <property type="entry name" value="Tscrpt_reg_MarR-type_CS"/>
</dbReference>
<dbReference type="Proteomes" id="UP000535543">
    <property type="component" value="Unassembled WGS sequence"/>
</dbReference>
<dbReference type="EMBL" id="VCQU01000001">
    <property type="protein sequence ID" value="NMN94495.1"/>
    <property type="molecule type" value="Genomic_DNA"/>
</dbReference>
<reference evidence="6 7" key="1">
    <citation type="submission" date="2019-05" db="EMBL/GenBank/DDBJ databases">
        <authorList>
            <person name="Lee S.D."/>
        </authorList>
    </citation>
    <scope>NUCLEOTIDE SEQUENCE [LARGE SCALE GENOMIC DNA]</scope>
    <source>
        <strain evidence="6 7">YC2-7</strain>
    </source>
</reference>
<dbReference type="GO" id="GO:0003700">
    <property type="term" value="F:DNA-binding transcription factor activity"/>
    <property type="evidence" value="ECO:0007669"/>
    <property type="project" value="InterPro"/>
</dbReference>
<keyword evidence="3" id="KW-0804">Transcription</keyword>
<dbReference type="PANTHER" id="PTHR33164">
    <property type="entry name" value="TRANSCRIPTIONAL REGULATOR, MARR FAMILY"/>
    <property type="match status" value="1"/>
</dbReference>
<protein>
    <submittedName>
        <fullName evidence="6">MarR family transcriptional regulator</fullName>
    </submittedName>
</protein>
<sequence length="160" mass="17588">MEATNQELKDLNAALWRVTEQFHRGFSRVIDPARYGILNAVAAHGEIRPTEIAEELDLVPSSVSRHLQALVEAEFVTVSGNPGDRRSSLVAITDQGRAALDQFDQGGVEASKAVLSDWSRSDIVTLTTALTRLTEAWSQQGDSARRPGRLGRDNSKGFWK</sequence>
<proteinExistence type="predicted"/>
<evidence type="ECO:0000256" key="3">
    <source>
        <dbReference type="ARBA" id="ARBA00023163"/>
    </source>
</evidence>
<dbReference type="InterPro" id="IPR001845">
    <property type="entry name" value="HTH_ArsR_DNA-bd_dom"/>
</dbReference>
<dbReference type="PANTHER" id="PTHR33164:SF57">
    <property type="entry name" value="MARR-FAMILY TRANSCRIPTIONAL REGULATOR"/>
    <property type="match status" value="1"/>
</dbReference>
<name>A0A848K633_9NOCA</name>
<dbReference type="Pfam" id="PF12802">
    <property type="entry name" value="MarR_2"/>
    <property type="match status" value="1"/>
</dbReference>
<dbReference type="CDD" id="cd00090">
    <property type="entry name" value="HTH_ARSR"/>
    <property type="match status" value="1"/>
</dbReference>
<dbReference type="PROSITE" id="PS01117">
    <property type="entry name" value="HTH_MARR_1"/>
    <property type="match status" value="1"/>
</dbReference>